<keyword evidence="1" id="KW-0812">Transmembrane</keyword>
<evidence type="ECO:0000313" key="4">
    <source>
        <dbReference type="Proteomes" id="UP000774617"/>
    </source>
</evidence>
<gene>
    <name evidence="3" type="ORF">B0J12DRAFT_11523</name>
</gene>
<feature type="chain" id="PRO_5046104348" description="Secreted protein" evidence="2">
    <location>
        <begin position="22"/>
        <end position="186"/>
    </location>
</feature>
<accession>A0ABQ8GU39</accession>
<feature type="transmembrane region" description="Helical" evidence="1">
    <location>
        <begin position="138"/>
        <end position="160"/>
    </location>
</feature>
<keyword evidence="1" id="KW-0472">Membrane</keyword>
<comment type="caution">
    <text evidence="3">The sequence shown here is derived from an EMBL/GenBank/DDBJ whole genome shotgun (WGS) entry which is preliminary data.</text>
</comment>
<protein>
    <recommendedName>
        <fullName evidence="5">Secreted protein</fullName>
    </recommendedName>
</protein>
<dbReference type="EMBL" id="JAGTJR010000001">
    <property type="protein sequence ID" value="KAH7064772.1"/>
    <property type="molecule type" value="Genomic_DNA"/>
</dbReference>
<evidence type="ECO:0000256" key="1">
    <source>
        <dbReference type="SAM" id="Phobius"/>
    </source>
</evidence>
<evidence type="ECO:0000313" key="3">
    <source>
        <dbReference type="EMBL" id="KAH7064772.1"/>
    </source>
</evidence>
<keyword evidence="4" id="KW-1185">Reference proteome</keyword>
<evidence type="ECO:0000256" key="2">
    <source>
        <dbReference type="SAM" id="SignalP"/>
    </source>
</evidence>
<name>A0ABQ8GU39_9PEZI</name>
<sequence length="186" mass="21965">MIKPGNFTFLLSRVSVSATSACFWFLARPVDVGIVCVCVGVRSPHRVHHHFAHLPVLAVQSENTQTPDEEMAAHPSGLFRGMPVRGFCYYASVRLRRPRLAYSLPIVEWHEYWLFACRRGPSLSFFQFFFSKEKRMQFFFLINFLMFSQIDGVCTVEVFVNKERERERERERESVWRHKCLEDHDR</sequence>
<evidence type="ECO:0008006" key="5">
    <source>
        <dbReference type="Google" id="ProtNLM"/>
    </source>
</evidence>
<proteinExistence type="predicted"/>
<reference evidence="3 4" key="1">
    <citation type="journal article" date="2021" name="Nat. Commun.">
        <title>Genetic determinants of endophytism in the Arabidopsis root mycobiome.</title>
        <authorList>
            <person name="Mesny F."/>
            <person name="Miyauchi S."/>
            <person name="Thiergart T."/>
            <person name="Pickel B."/>
            <person name="Atanasova L."/>
            <person name="Karlsson M."/>
            <person name="Huettel B."/>
            <person name="Barry K.W."/>
            <person name="Haridas S."/>
            <person name="Chen C."/>
            <person name="Bauer D."/>
            <person name="Andreopoulos W."/>
            <person name="Pangilinan J."/>
            <person name="LaButti K."/>
            <person name="Riley R."/>
            <person name="Lipzen A."/>
            <person name="Clum A."/>
            <person name="Drula E."/>
            <person name="Henrissat B."/>
            <person name="Kohler A."/>
            <person name="Grigoriev I.V."/>
            <person name="Martin F.M."/>
            <person name="Hacquard S."/>
        </authorList>
    </citation>
    <scope>NUCLEOTIDE SEQUENCE [LARGE SCALE GENOMIC DNA]</scope>
    <source>
        <strain evidence="3 4">MPI-SDFR-AT-0080</strain>
    </source>
</reference>
<organism evidence="3 4">
    <name type="scientific">Macrophomina phaseolina</name>
    <dbReference type="NCBI Taxonomy" id="35725"/>
    <lineage>
        <taxon>Eukaryota</taxon>
        <taxon>Fungi</taxon>
        <taxon>Dikarya</taxon>
        <taxon>Ascomycota</taxon>
        <taxon>Pezizomycotina</taxon>
        <taxon>Dothideomycetes</taxon>
        <taxon>Dothideomycetes incertae sedis</taxon>
        <taxon>Botryosphaeriales</taxon>
        <taxon>Botryosphaeriaceae</taxon>
        <taxon>Macrophomina</taxon>
    </lineage>
</organism>
<feature type="signal peptide" evidence="2">
    <location>
        <begin position="1"/>
        <end position="21"/>
    </location>
</feature>
<keyword evidence="2" id="KW-0732">Signal</keyword>
<keyword evidence="1" id="KW-1133">Transmembrane helix</keyword>
<dbReference type="Proteomes" id="UP000774617">
    <property type="component" value="Unassembled WGS sequence"/>
</dbReference>